<feature type="domain" description="AB hydrolase-1" evidence="1">
    <location>
        <begin position="27"/>
        <end position="132"/>
    </location>
</feature>
<dbReference type="SUPFAM" id="SSF53474">
    <property type="entry name" value="alpha/beta-Hydrolases"/>
    <property type="match status" value="1"/>
</dbReference>
<dbReference type="EMBL" id="PZKL01000028">
    <property type="protein sequence ID" value="PTH80938.1"/>
    <property type="molecule type" value="Genomic_DNA"/>
</dbReference>
<dbReference type="AlphaFoldDB" id="A0A2T4N292"/>
<evidence type="ECO:0000259" key="1">
    <source>
        <dbReference type="Pfam" id="PF00561"/>
    </source>
</evidence>
<gene>
    <name evidence="2" type="ORF">DAA48_11455</name>
</gene>
<dbReference type="InterPro" id="IPR000073">
    <property type="entry name" value="AB_hydrolase_1"/>
</dbReference>
<dbReference type="InterPro" id="IPR050471">
    <property type="entry name" value="AB_hydrolase"/>
</dbReference>
<dbReference type="Pfam" id="PF00561">
    <property type="entry name" value="Abhydrolase_1"/>
    <property type="match status" value="1"/>
</dbReference>
<sequence length="257" mass="28048">MNNKSGYIGVNGGELYYELSGNPDGEPLLMLHGGLGSLNELIPIQRYVAMDYQLISVDFRGHGKSPLGSKPLSYLQYQQDIQTLLDYLGVDKYSIFGFSDGGIVGYRLAVQEPDSVSCLVTLGATWRLEPDDPSLGLLSGLTADFWISKFADDVALYEVSNPEPDFPKLVDAVKAVWLDTTPSGYPSNLVENIRCPTLIMRGDNDVIFSLEEALALKAKIAGSSFANIPLAGHSAHQESPELAGKMLQQFMSQHKNN</sequence>
<dbReference type="Proteomes" id="UP000241986">
    <property type="component" value="Unassembled WGS sequence"/>
</dbReference>
<organism evidence="2 3">
    <name type="scientific">Aeromonas veronii</name>
    <dbReference type="NCBI Taxonomy" id="654"/>
    <lineage>
        <taxon>Bacteria</taxon>
        <taxon>Pseudomonadati</taxon>
        <taxon>Pseudomonadota</taxon>
        <taxon>Gammaproteobacteria</taxon>
        <taxon>Aeromonadales</taxon>
        <taxon>Aeromonadaceae</taxon>
        <taxon>Aeromonas</taxon>
    </lineage>
</organism>
<proteinExistence type="predicted"/>
<dbReference type="PANTHER" id="PTHR43433">
    <property type="entry name" value="HYDROLASE, ALPHA/BETA FOLD FAMILY PROTEIN"/>
    <property type="match status" value="1"/>
</dbReference>
<accession>A0A2T4N292</accession>
<name>A0A2T4N292_AERVE</name>
<dbReference type="RefSeq" id="WP_107683422.1">
    <property type="nucleotide sequence ID" value="NZ_CAWQUB010000001.1"/>
</dbReference>
<evidence type="ECO:0000313" key="2">
    <source>
        <dbReference type="EMBL" id="PTH80938.1"/>
    </source>
</evidence>
<protein>
    <submittedName>
        <fullName evidence="2">Oxidoreductase</fullName>
    </submittedName>
</protein>
<comment type="caution">
    <text evidence="2">The sequence shown here is derived from an EMBL/GenBank/DDBJ whole genome shotgun (WGS) entry which is preliminary data.</text>
</comment>
<dbReference type="PANTHER" id="PTHR43433:SF1">
    <property type="entry name" value="BLL5160 PROTEIN"/>
    <property type="match status" value="1"/>
</dbReference>
<evidence type="ECO:0000313" key="3">
    <source>
        <dbReference type="Proteomes" id="UP000241986"/>
    </source>
</evidence>
<reference evidence="2 3" key="1">
    <citation type="submission" date="2018-03" db="EMBL/GenBank/DDBJ databases">
        <title>Aeromonas veronii whole genome sequencing and analysis.</title>
        <authorList>
            <person name="Xie H."/>
            <person name="Liu T."/>
            <person name="Wang K."/>
        </authorList>
    </citation>
    <scope>NUCLEOTIDE SEQUENCE [LARGE SCALE GENOMIC DNA]</scope>
    <source>
        <strain evidence="2 3">XH.VA.1</strain>
    </source>
</reference>
<dbReference type="InterPro" id="IPR029058">
    <property type="entry name" value="AB_hydrolase_fold"/>
</dbReference>
<dbReference type="Gene3D" id="3.40.50.1820">
    <property type="entry name" value="alpha/beta hydrolase"/>
    <property type="match status" value="1"/>
</dbReference>